<dbReference type="SMART" id="SM00240">
    <property type="entry name" value="FHA"/>
    <property type="match status" value="1"/>
</dbReference>
<dbReference type="Pfam" id="PF00498">
    <property type="entry name" value="FHA"/>
    <property type="match status" value="1"/>
</dbReference>
<name>A0ABT2VK70_9ALTE</name>
<keyword evidence="3" id="KW-1185">Reference proteome</keyword>
<protein>
    <submittedName>
        <fullName evidence="2">GAF domain-containing protein</fullName>
    </submittedName>
</protein>
<dbReference type="RefSeq" id="WP_262992373.1">
    <property type="nucleotide sequence ID" value="NZ_JAOTJC010000005.1"/>
</dbReference>
<proteinExistence type="predicted"/>
<dbReference type="Proteomes" id="UP001209257">
    <property type="component" value="Unassembled WGS sequence"/>
</dbReference>
<dbReference type="Gene3D" id="3.30.450.40">
    <property type="match status" value="1"/>
</dbReference>
<dbReference type="SMART" id="SM00065">
    <property type="entry name" value="GAF"/>
    <property type="match status" value="1"/>
</dbReference>
<comment type="caution">
    <text evidence="2">The sequence shown here is derived from an EMBL/GenBank/DDBJ whole genome shotgun (WGS) entry which is preliminary data.</text>
</comment>
<dbReference type="InterPro" id="IPR000253">
    <property type="entry name" value="FHA_dom"/>
</dbReference>
<gene>
    <name evidence="2" type="ORF">OCL06_03545</name>
</gene>
<dbReference type="Pfam" id="PF01590">
    <property type="entry name" value="GAF"/>
    <property type="match status" value="1"/>
</dbReference>
<dbReference type="Gene3D" id="2.60.200.20">
    <property type="match status" value="1"/>
</dbReference>
<dbReference type="PROSITE" id="PS50006">
    <property type="entry name" value="FHA_DOMAIN"/>
    <property type="match status" value="1"/>
</dbReference>
<dbReference type="EMBL" id="JAOTJC010000005">
    <property type="protein sequence ID" value="MCU7553670.1"/>
    <property type="molecule type" value="Genomic_DNA"/>
</dbReference>
<dbReference type="InterPro" id="IPR029016">
    <property type="entry name" value="GAF-like_dom_sf"/>
</dbReference>
<dbReference type="SUPFAM" id="SSF49879">
    <property type="entry name" value="SMAD/FHA domain"/>
    <property type="match status" value="1"/>
</dbReference>
<sequence length="277" mass="30692">MPLQLAVPQPDGVIAEHTLFAGRDYVVGRSQGSDIVIANSKVSRQHASLRARDDDSWLFTDTSSTGCYDNGMPVETTTIQSPRVLHFGPVPCRLTPVSRKGLVKQDSQQVWRKQQLGRYHRQINRCDSTLALVNVARECMQQTLHCERAAFILFDKQAGFQSSIGFQPWMEADSFSGSRTIISRCMEAGTPLAIGNIQQDTTLNTQQSILQHGIKAALCVPVKIENDIVGVLYGDNTQGRVYFSDTDVRFATSLGQFLSLRLLFQSIEHKISLAACS</sequence>
<evidence type="ECO:0000313" key="2">
    <source>
        <dbReference type="EMBL" id="MCU7553670.1"/>
    </source>
</evidence>
<feature type="domain" description="FHA" evidence="1">
    <location>
        <begin position="25"/>
        <end position="74"/>
    </location>
</feature>
<reference evidence="3" key="1">
    <citation type="submission" date="2023-07" db="EMBL/GenBank/DDBJ databases">
        <title>Study on multiphase classification of strain Alteromonas salexigens isolated from the Yellow Sea.</title>
        <authorList>
            <person name="Sun L."/>
        </authorList>
    </citation>
    <scope>NUCLEOTIDE SEQUENCE [LARGE SCALE GENOMIC DNA]</scope>
    <source>
        <strain evidence="3">ASW11-19</strain>
    </source>
</reference>
<dbReference type="InterPro" id="IPR003018">
    <property type="entry name" value="GAF"/>
</dbReference>
<organism evidence="2 3">
    <name type="scientific">Alteromonas salexigens</name>
    <dbReference type="NCBI Taxonomy" id="2982530"/>
    <lineage>
        <taxon>Bacteria</taxon>
        <taxon>Pseudomonadati</taxon>
        <taxon>Pseudomonadota</taxon>
        <taxon>Gammaproteobacteria</taxon>
        <taxon>Alteromonadales</taxon>
        <taxon>Alteromonadaceae</taxon>
        <taxon>Alteromonas/Salinimonas group</taxon>
        <taxon>Alteromonas</taxon>
    </lineage>
</organism>
<accession>A0ABT2VK70</accession>
<dbReference type="InterPro" id="IPR008984">
    <property type="entry name" value="SMAD_FHA_dom_sf"/>
</dbReference>
<dbReference type="SUPFAM" id="SSF55781">
    <property type="entry name" value="GAF domain-like"/>
    <property type="match status" value="1"/>
</dbReference>
<evidence type="ECO:0000259" key="1">
    <source>
        <dbReference type="PROSITE" id="PS50006"/>
    </source>
</evidence>
<evidence type="ECO:0000313" key="3">
    <source>
        <dbReference type="Proteomes" id="UP001209257"/>
    </source>
</evidence>